<dbReference type="RefSeq" id="WP_011907482.1">
    <property type="nucleotide sequence ID" value="NZ_CP090021.1"/>
</dbReference>
<accession>A0A2T5KF43</accession>
<gene>
    <name evidence="1" type="ORF">C8J28_101328</name>
</gene>
<evidence type="ECO:0000313" key="2">
    <source>
        <dbReference type="Proteomes" id="UP000244060"/>
    </source>
</evidence>
<comment type="caution">
    <text evidence="1">The sequence shown here is derived from an EMBL/GenBank/DDBJ whole genome shotgun (WGS) entry which is preliminary data.</text>
</comment>
<keyword evidence="2" id="KW-1185">Reference proteome</keyword>
<dbReference type="OrthoDB" id="8115457at2"/>
<dbReference type="EMBL" id="QAOT01000001">
    <property type="protein sequence ID" value="PTR21006.1"/>
    <property type="molecule type" value="Genomic_DNA"/>
</dbReference>
<organism evidence="1 2">
    <name type="scientific">Cereibacter azotoformans</name>
    <dbReference type="NCBI Taxonomy" id="43057"/>
    <lineage>
        <taxon>Bacteria</taxon>
        <taxon>Pseudomonadati</taxon>
        <taxon>Pseudomonadota</taxon>
        <taxon>Alphaproteobacteria</taxon>
        <taxon>Rhodobacterales</taxon>
        <taxon>Paracoccaceae</taxon>
        <taxon>Cereibacter</taxon>
    </lineage>
</organism>
<evidence type="ECO:0000313" key="1">
    <source>
        <dbReference type="EMBL" id="PTR21006.1"/>
    </source>
</evidence>
<reference evidence="1 2" key="1">
    <citation type="submission" date="2018-04" db="EMBL/GenBank/DDBJ databases">
        <title>Genomic Encyclopedia of Type Strains, Phase III (KMG-III): the genomes of soil and plant-associated and newly described type strains.</title>
        <authorList>
            <person name="Whitman W."/>
        </authorList>
    </citation>
    <scope>NUCLEOTIDE SEQUENCE [LARGE SCALE GENOMIC DNA]</scope>
    <source>
        <strain evidence="1 2">KA25</strain>
    </source>
</reference>
<dbReference type="AlphaFoldDB" id="A0A2T5KF43"/>
<name>A0A2T5KF43_9RHOB</name>
<protein>
    <submittedName>
        <fullName evidence="1">Uncharacterized protein</fullName>
    </submittedName>
</protein>
<dbReference type="Proteomes" id="UP000244060">
    <property type="component" value="Unassembled WGS sequence"/>
</dbReference>
<proteinExistence type="predicted"/>
<sequence>MPQLVRLYIVNVLIGFGISLAFVVALVAMDVAGLGHLVLHTDMGWLGGLMLVMFNGVVFAGVQFAIAVMRMADPEDRTPPGGRLRPIRTELVPIPVAVSRDHKKRR</sequence>